<dbReference type="Proteomes" id="UP000054928">
    <property type="component" value="Unassembled WGS sequence"/>
</dbReference>
<name>A0A0P1AJ56_PLAHL</name>
<proteinExistence type="predicted"/>
<dbReference type="EMBL" id="CCYD01000523">
    <property type="protein sequence ID" value="CEG40807.1"/>
    <property type="molecule type" value="Genomic_DNA"/>
</dbReference>
<dbReference type="AlphaFoldDB" id="A0A0P1AJ56"/>
<keyword evidence="2" id="KW-1185">Reference proteome</keyword>
<dbReference type="GeneID" id="36406043"/>
<dbReference type="RefSeq" id="XP_024577176.1">
    <property type="nucleotide sequence ID" value="XM_024726506.1"/>
</dbReference>
<evidence type="ECO:0000313" key="1">
    <source>
        <dbReference type="EMBL" id="CEG40807.1"/>
    </source>
</evidence>
<dbReference type="OMA" id="HETFRIN"/>
<protein>
    <submittedName>
        <fullName evidence="1">Uncharacterized protein</fullName>
    </submittedName>
</protein>
<reference evidence="2" key="1">
    <citation type="submission" date="2014-09" db="EMBL/GenBank/DDBJ databases">
        <authorList>
            <person name="Sharma Rahul"/>
            <person name="Thines Marco"/>
        </authorList>
    </citation>
    <scope>NUCLEOTIDE SEQUENCE [LARGE SCALE GENOMIC DNA]</scope>
</reference>
<sequence length="349" mass="39367">MAPLAEVCAPTSLNLDETSIVKQKKMMELHETQKVLEPQCEAACEADNNEKSFASKAFTLTTQRDTETVEIQESQKKHVRFDVADVVEFEPTLWTATVSSEGVPLGMSVDVRCRTKRLIDLYENERVLLRVDRQVYMDLGYLEPEERLEILENAGHSISIISHVERETLRINRGRWESNEYDLMYQYGLGDVPLMMDNDMEMVQQDDGDEIMHADDCNDLDFIYGAGVRNIIMDSEVRFVMEDLDAYDFINTRTYEDLSVAYTSDCILGDNESSDEYNELPYDIDSFDCPLSCESLEMGSSPSDVSSTSDCMLLTTTAASYALYASSKPTVSNTKEVIASVEAKFVAAT</sequence>
<accession>A0A0P1AJ56</accession>
<dbReference type="OrthoDB" id="123853at2759"/>
<organism evidence="1 2">
    <name type="scientific">Plasmopara halstedii</name>
    <name type="common">Downy mildew of sunflower</name>
    <dbReference type="NCBI Taxonomy" id="4781"/>
    <lineage>
        <taxon>Eukaryota</taxon>
        <taxon>Sar</taxon>
        <taxon>Stramenopiles</taxon>
        <taxon>Oomycota</taxon>
        <taxon>Peronosporomycetes</taxon>
        <taxon>Peronosporales</taxon>
        <taxon>Peronosporaceae</taxon>
        <taxon>Plasmopara</taxon>
    </lineage>
</organism>
<evidence type="ECO:0000313" key="2">
    <source>
        <dbReference type="Proteomes" id="UP000054928"/>
    </source>
</evidence>